<dbReference type="AlphaFoldDB" id="A0A3S3PMA9"/>
<evidence type="ECO:0000313" key="2">
    <source>
        <dbReference type="EMBL" id="RWU04414.1"/>
    </source>
</evidence>
<dbReference type="EMBL" id="SAYW01000007">
    <property type="protein sequence ID" value="RWU04414.1"/>
    <property type="molecule type" value="Genomic_DNA"/>
</dbReference>
<protein>
    <submittedName>
        <fullName evidence="2">Uncharacterized protein</fullName>
    </submittedName>
</protein>
<keyword evidence="3" id="KW-1185">Reference proteome</keyword>
<keyword evidence="1" id="KW-0732">Signal</keyword>
<feature type="chain" id="PRO_5018648243" evidence="1">
    <location>
        <begin position="21"/>
        <end position="110"/>
    </location>
</feature>
<dbReference type="Proteomes" id="UP000284120">
    <property type="component" value="Unassembled WGS sequence"/>
</dbReference>
<dbReference type="OrthoDB" id="9911377at2"/>
<sequence length="110" mass="12676">MRFMLLFCGWLLACCFSLSASETISSTPKDLSSYISFSTDSQKNKKTAFVKIKLLLQKARLILAEYTLTKIADKKPHISTPDDLKLKGSFFKYFDYKAAFNYLLPKHAFW</sequence>
<proteinExistence type="predicted"/>
<reference evidence="2 3" key="1">
    <citation type="submission" date="2018-06" db="EMBL/GenBank/DDBJ databases">
        <title>Pedobacter endophyticus sp. nov., an endophytic bacterium isolated from a leaf of Triticum aestivum.</title>
        <authorList>
            <person name="Zhang L."/>
        </authorList>
    </citation>
    <scope>NUCLEOTIDE SEQUENCE [LARGE SCALE GENOMIC DNA]</scope>
    <source>
        <strain evidence="2 3">CM134L-2</strain>
    </source>
</reference>
<feature type="signal peptide" evidence="1">
    <location>
        <begin position="1"/>
        <end position="20"/>
    </location>
</feature>
<dbReference type="RefSeq" id="WP_128353403.1">
    <property type="nucleotide sequence ID" value="NZ_QMHN01000007.1"/>
</dbReference>
<evidence type="ECO:0000313" key="3">
    <source>
        <dbReference type="Proteomes" id="UP000284120"/>
    </source>
</evidence>
<evidence type="ECO:0000256" key="1">
    <source>
        <dbReference type="SAM" id="SignalP"/>
    </source>
</evidence>
<gene>
    <name evidence="2" type="ORF">DPV69_19045</name>
</gene>
<name>A0A3S3PMA9_9SPHI</name>
<comment type="caution">
    <text evidence="2">The sequence shown here is derived from an EMBL/GenBank/DDBJ whole genome shotgun (WGS) entry which is preliminary data.</text>
</comment>
<organism evidence="2 3">
    <name type="scientific">Pedobacter chitinilyticus</name>
    <dbReference type="NCBI Taxonomy" id="2233776"/>
    <lineage>
        <taxon>Bacteria</taxon>
        <taxon>Pseudomonadati</taxon>
        <taxon>Bacteroidota</taxon>
        <taxon>Sphingobacteriia</taxon>
        <taxon>Sphingobacteriales</taxon>
        <taxon>Sphingobacteriaceae</taxon>
        <taxon>Pedobacter</taxon>
    </lineage>
</organism>
<accession>A0A3S3PMA9</accession>